<dbReference type="OrthoDB" id="60033at2759"/>
<accession>A0A3P7K947</accession>
<evidence type="ECO:0000313" key="1">
    <source>
        <dbReference type="EMBL" id="VDM84927.1"/>
    </source>
</evidence>
<proteinExistence type="predicted"/>
<sequence length="84" mass="8987">MLADKLWTAPEALNCSAPPNTKAGDVYSFAIIAAEVIERKPAWLLHGDGSNVEIKRGGSVPLRPALQLDTLDIPAELVSDSMTE</sequence>
<dbReference type="Proteomes" id="UP000270094">
    <property type="component" value="Unassembled WGS sequence"/>
</dbReference>
<keyword evidence="2" id="KW-1185">Reference proteome</keyword>
<reference evidence="1 2" key="1">
    <citation type="submission" date="2018-11" db="EMBL/GenBank/DDBJ databases">
        <authorList>
            <consortium name="Pathogen Informatics"/>
        </authorList>
    </citation>
    <scope>NUCLEOTIDE SEQUENCE [LARGE SCALE GENOMIC DNA]</scope>
</reference>
<dbReference type="SUPFAM" id="SSF56112">
    <property type="entry name" value="Protein kinase-like (PK-like)"/>
    <property type="match status" value="1"/>
</dbReference>
<name>A0A3P7K947_STRVU</name>
<dbReference type="AlphaFoldDB" id="A0A3P7K947"/>
<dbReference type="InterPro" id="IPR011009">
    <property type="entry name" value="Kinase-like_dom_sf"/>
</dbReference>
<organism evidence="1 2">
    <name type="scientific">Strongylus vulgaris</name>
    <name type="common">Blood worm</name>
    <dbReference type="NCBI Taxonomy" id="40348"/>
    <lineage>
        <taxon>Eukaryota</taxon>
        <taxon>Metazoa</taxon>
        <taxon>Ecdysozoa</taxon>
        <taxon>Nematoda</taxon>
        <taxon>Chromadorea</taxon>
        <taxon>Rhabditida</taxon>
        <taxon>Rhabditina</taxon>
        <taxon>Rhabditomorpha</taxon>
        <taxon>Strongyloidea</taxon>
        <taxon>Strongylidae</taxon>
        <taxon>Strongylus</taxon>
    </lineage>
</organism>
<evidence type="ECO:0008006" key="3">
    <source>
        <dbReference type="Google" id="ProtNLM"/>
    </source>
</evidence>
<dbReference type="EMBL" id="UYYB01134546">
    <property type="protein sequence ID" value="VDM84927.1"/>
    <property type="molecule type" value="Genomic_DNA"/>
</dbReference>
<gene>
    <name evidence="1" type="ORF">SVUK_LOCUS19925</name>
</gene>
<evidence type="ECO:0000313" key="2">
    <source>
        <dbReference type="Proteomes" id="UP000270094"/>
    </source>
</evidence>
<dbReference type="Gene3D" id="1.10.510.10">
    <property type="entry name" value="Transferase(Phosphotransferase) domain 1"/>
    <property type="match status" value="1"/>
</dbReference>
<protein>
    <recommendedName>
        <fullName evidence="3">Protein kinase domain-containing protein</fullName>
    </recommendedName>
</protein>